<comment type="caution">
    <text evidence="2">The sequence shown here is derived from an EMBL/GenBank/DDBJ whole genome shotgun (WGS) entry which is preliminary data.</text>
</comment>
<evidence type="ECO:0000256" key="1">
    <source>
        <dbReference type="SAM" id="Phobius"/>
    </source>
</evidence>
<reference evidence="2 3" key="1">
    <citation type="submission" date="2018-04" db="EMBL/GenBank/DDBJ databases">
        <title>The genome of golden apple snail Pomacea canaliculata provides insight into stress tolerance and invasive adaptation.</title>
        <authorList>
            <person name="Liu C."/>
            <person name="Liu B."/>
            <person name="Ren Y."/>
            <person name="Zhang Y."/>
            <person name="Wang H."/>
            <person name="Li S."/>
            <person name="Jiang F."/>
            <person name="Yin L."/>
            <person name="Zhang G."/>
            <person name="Qian W."/>
            <person name="Fan W."/>
        </authorList>
    </citation>
    <scope>NUCLEOTIDE SEQUENCE [LARGE SCALE GENOMIC DNA]</scope>
    <source>
        <strain evidence="2">SZHN2017</strain>
        <tissue evidence="2">Muscle</tissue>
    </source>
</reference>
<sequence length="170" mass="18550">MLVSCINSVISAPTCPEDHYWDTGVEDCEHCRDICQNAQLQKTVEACQHSCPAYSKKLHDGAQKILEPSGDNKGVAGASSEPSQDELPIGAKVGIGVASCIAIVGIVIAVIVGKRRIIQNRRKPRSQTTSSQLTSKLVGFKRLILDDKDNKKLLCLVRAEGQLMRKMKIH</sequence>
<gene>
    <name evidence="2" type="ORF">C0Q70_00098</name>
</gene>
<accession>A0A2T7PVP8</accession>
<proteinExistence type="predicted"/>
<dbReference type="OrthoDB" id="6162727at2759"/>
<protein>
    <submittedName>
        <fullName evidence="2">Uncharacterized protein</fullName>
    </submittedName>
</protein>
<dbReference type="Proteomes" id="UP000245119">
    <property type="component" value="Linkage Group LG1"/>
</dbReference>
<evidence type="ECO:0000313" key="3">
    <source>
        <dbReference type="Proteomes" id="UP000245119"/>
    </source>
</evidence>
<name>A0A2T7PVP8_POMCA</name>
<keyword evidence="3" id="KW-1185">Reference proteome</keyword>
<evidence type="ECO:0000313" key="2">
    <source>
        <dbReference type="EMBL" id="PVD37504.1"/>
    </source>
</evidence>
<organism evidence="2 3">
    <name type="scientific">Pomacea canaliculata</name>
    <name type="common">Golden apple snail</name>
    <dbReference type="NCBI Taxonomy" id="400727"/>
    <lineage>
        <taxon>Eukaryota</taxon>
        <taxon>Metazoa</taxon>
        <taxon>Spiralia</taxon>
        <taxon>Lophotrochozoa</taxon>
        <taxon>Mollusca</taxon>
        <taxon>Gastropoda</taxon>
        <taxon>Caenogastropoda</taxon>
        <taxon>Architaenioglossa</taxon>
        <taxon>Ampullarioidea</taxon>
        <taxon>Ampullariidae</taxon>
        <taxon>Pomacea</taxon>
    </lineage>
</organism>
<dbReference type="Gene3D" id="4.10.1290.10">
    <property type="entry name" value="Tumor necrosis factor receptor superfamily"/>
    <property type="match status" value="1"/>
</dbReference>
<dbReference type="AlphaFoldDB" id="A0A2T7PVP8"/>
<keyword evidence="1" id="KW-0472">Membrane</keyword>
<feature type="transmembrane region" description="Helical" evidence="1">
    <location>
        <begin position="89"/>
        <end position="113"/>
    </location>
</feature>
<dbReference type="EMBL" id="PZQS01000001">
    <property type="protein sequence ID" value="PVD37504.1"/>
    <property type="molecule type" value="Genomic_DNA"/>
</dbReference>
<keyword evidence="1" id="KW-0812">Transmembrane</keyword>
<keyword evidence="1" id="KW-1133">Transmembrane helix</keyword>